<dbReference type="STRING" id="1348624.GCA_001591545_01837"/>
<accession>A0A2X4W8K1</accession>
<proteinExistence type="predicted"/>
<dbReference type="Proteomes" id="UP000249134">
    <property type="component" value="Chromosome 1"/>
</dbReference>
<gene>
    <name evidence="1" type="ORF">NCTC4824_02789</name>
</gene>
<evidence type="ECO:0000313" key="2">
    <source>
        <dbReference type="Proteomes" id="UP000249134"/>
    </source>
</evidence>
<dbReference type="EMBL" id="LS483476">
    <property type="protein sequence ID" value="SQI60536.1"/>
    <property type="molecule type" value="Genomic_DNA"/>
</dbReference>
<dbReference type="AlphaFoldDB" id="A0A2X4W8K1"/>
<dbReference type="KEGG" id="blen:NCTC4824_02789"/>
<name>A0A2X4W8K1_LEDLE</name>
<reference evidence="1 2" key="1">
    <citation type="submission" date="2018-06" db="EMBL/GenBank/DDBJ databases">
        <authorList>
            <consortium name="Pathogen Informatics"/>
            <person name="Doyle S."/>
        </authorList>
    </citation>
    <scope>NUCLEOTIDE SEQUENCE [LARGE SCALE GENOMIC DNA]</scope>
    <source>
        <strain evidence="1 2">NCTC4824</strain>
    </source>
</reference>
<evidence type="ECO:0000313" key="1">
    <source>
        <dbReference type="EMBL" id="SQI60536.1"/>
    </source>
</evidence>
<organism evidence="1 2">
    <name type="scientific">Lederbergia lenta</name>
    <name type="common">Bacillus lentus</name>
    <dbReference type="NCBI Taxonomy" id="1467"/>
    <lineage>
        <taxon>Bacteria</taxon>
        <taxon>Bacillati</taxon>
        <taxon>Bacillota</taxon>
        <taxon>Bacilli</taxon>
        <taxon>Bacillales</taxon>
        <taxon>Bacillaceae</taxon>
        <taxon>Lederbergia</taxon>
    </lineage>
</organism>
<keyword evidence="2" id="KW-1185">Reference proteome</keyword>
<sequence>MKGQSENRLAFLLLLSLNADLSTEKIRLFNEMDNALGITGERTSNMNVEFRYRCSFFVGGLFN</sequence>
<protein>
    <submittedName>
        <fullName evidence="1">Uncharacterized protein</fullName>
    </submittedName>
</protein>